<gene>
    <name evidence="1" type="ORF">Adt_06233</name>
</gene>
<keyword evidence="2" id="KW-1185">Reference proteome</keyword>
<accession>A0ABD1V6K5</accession>
<dbReference type="AlphaFoldDB" id="A0ABD1V6K5"/>
<evidence type="ECO:0000313" key="2">
    <source>
        <dbReference type="Proteomes" id="UP001604336"/>
    </source>
</evidence>
<dbReference type="EMBL" id="JBFOLK010000002">
    <property type="protein sequence ID" value="KAL2532882.1"/>
    <property type="molecule type" value="Genomic_DNA"/>
</dbReference>
<dbReference type="Proteomes" id="UP001604336">
    <property type="component" value="Unassembled WGS sequence"/>
</dbReference>
<protein>
    <submittedName>
        <fullName evidence="1">Uncharacterized protein</fullName>
    </submittedName>
</protein>
<reference evidence="2" key="1">
    <citation type="submission" date="2024-07" db="EMBL/GenBank/DDBJ databases">
        <title>Two chromosome-level genome assemblies of Korean endemic species Abeliophyllum distichum and Forsythia ovata (Oleaceae).</title>
        <authorList>
            <person name="Jang H."/>
        </authorList>
    </citation>
    <scope>NUCLEOTIDE SEQUENCE [LARGE SCALE GENOMIC DNA]</scope>
</reference>
<sequence>MPHSFEELATRTHDLEIQIARYESYLPSDLRDKKDPKKETRGMVSQLPSEEVFCVKGSYCLLRQKKIKLEIGENPTVSCSMVSFDPIFIPNKKHTFPTLYGAGKFSFEVTEFGLQLQKGSIPVELKKDKKVTIKYVYPKMVKPDSGNRPTFYKIMTDDLDVWDFDSKSEDEIGDG</sequence>
<comment type="caution">
    <text evidence="1">The sequence shown here is derived from an EMBL/GenBank/DDBJ whole genome shotgun (WGS) entry which is preliminary data.</text>
</comment>
<name>A0ABD1V6K5_9LAMI</name>
<proteinExistence type="predicted"/>
<evidence type="ECO:0000313" key="1">
    <source>
        <dbReference type="EMBL" id="KAL2532882.1"/>
    </source>
</evidence>
<organism evidence="1 2">
    <name type="scientific">Abeliophyllum distichum</name>
    <dbReference type="NCBI Taxonomy" id="126358"/>
    <lineage>
        <taxon>Eukaryota</taxon>
        <taxon>Viridiplantae</taxon>
        <taxon>Streptophyta</taxon>
        <taxon>Embryophyta</taxon>
        <taxon>Tracheophyta</taxon>
        <taxon>Spermatophyta</taxon>
        <taxon>Magnoliopsida</taxon>
        <taxon>eudicotyledons</taxon>
        <taxon>Gunneridae</taxon>
        <taxon>Pentapetalae</taxon>
        <taxon>asterids</taxon>
        <taxon>lamiids</taxon>
        <taxon>Lamiales</taxon>
        <taxon>Oleaceae</taxon>
        <taxon>Forsythieae</taxon>
        <taxon>Abeliophyllum</taxon>
    </lineage>
</organism>